<evidence type="ECO:0000313" key="2">
    <source>
        <dbReference type="EMBL" id="EPS42666.1"/>
    </source>
</evidence>
<accession>S8ANF3</accession>
<reference evidence="2 3" key="1">
    <citation type="journal article" date="2013" name="PLoS Genet.">
        <title>Genomic mechanisms accounting for the adaptation to parasitism in nematode-trapping fungi.</title>
        <authorList>
            <person name="Meerupati T."/>
            <person name="Andersson K.M."/>
            <person name="Friman E."/>
            <person name="Kumar D."/>
            <person name="Tunlid A."/>
            <person name="Ahren D."/>
        </authorList>
    </citation>
    <scope>NUCLEOTIDE SEQUENCE [LARGE SCALE GENOMIC DNA]</scope>
    <source>
        <strain evidence="2 3">CBS 200.50</strain>
    </source>
</reference>
<feature type="compositionally biased region" description="Basic and acidic residues" evidence="1">
    <location>
        <begin position="363"/>
        <end position="375"/>
    </location>
</feature>
<feature type="compositionally biased region" description="Polar residues" evidence="1">
    <location>
        <begin position="86"/>
        <end position="110"/>
    </location>
</feature>
<proteinExistence type="predicted"/>
<dbReference type="HOGENOM" id="CLU_621145_0_0_1"/>
<comment type="caution">
    <text evidence="2">The sequence shown here is derived from an EMBL/GenBank/DDBJ whole genome shotgun (WGS) entry which is preliminary data.</text>
</comment>
<dbReference type="AlphaFoldDB" id="S8ANF3"/>
<sequence length="441" mass="48794">MSSSDKHEPLSLPHVEDIQRPKGTLEAVDANDWNRYVGKLHESQRLNSPNIRLEHSSPSPQQNSEASAVVENGFQKIEIQAKPDTTENSSLSSVQRVGSTSSRTTRNEFSPVSAVSRDDEDTDSDDISDEDGNDDELKIAFHKAQVIKLIGEHPVDMERIDIHLKALIEQFKDTSDVKMVLLLAITYLGGEDLQLHKCKTLLDGFKARGSNSPEDNLAGYLARSIVAFRFKDYNSAYKDCRRVLALSRKNASAKEADQFANQAAFLASSSAAELGSEADRIYYDSLYNINLDPPGVWVEGNKLKFPSVASIISPGAPEIDIEKGEKTLSDNVDEDTKTLSTAQTEELSIKSASSPTKLPRTQEVAREQKPKHVEEIPSTSGQLVLVQSEPSPAEMAARRKARSHNGEPQPGPPPEDILFPATVQAYIKGRDLVRRFERRFL</sequence>
<reference evidence="3" key="2">
    <citation type="submission" date="2013-04" db="EMBL/GenBank/DDBJ databases">
        <title>Genomic mechanisms accounting for the adaptation to parasitism in nematode-trapping fungi.</title>
        <authorList>
            <person name="Ahren D.G."/>
        </authorList>
    </citation>
    <scope>NUCLEOTIDE SEQUENCE [LARGE SCALE GENOMIC DNA]</scope>
    <source>
        <strain evidence="3">CBS 200.50</strain>
    </source>
</reference>
<evidence type="ECO:0000313" key="3">
    <source>
        <dbReference type="Proteomes" id="UP000015100"/>
    </source>
</evidence>
<dbReference type="Proteomes" id="UP000015100">
    <property type="component" value="Unassembled WGS sequence"/>
</dbReference>
<feature type="compositionally biased region" description="Polar residues" evidence="1">
    <location>
        <begin position="45"/>
        <end position="66"/>
    </location>
</feature>
<feature type="compositionally biased region" description="Polar residues" evidence="1">
    <location>
        <begin position="338"/>
        <end position="356"/>
    </location>
</feature>
<feature type="region of interest" description="Disordered" evidence="1">
    <location>
        <begin position="322"/>
        <end position="418"/>
    </location>
</feature>
<evidence type="ECO:0000256" key="1">
    <source>
        <dbReference type="SAM" id="MobiDB-lite"/>
    </source>
</evidence>
<feature type="compositionally biased region" description="Basic and acidic residues" evidence="1">
    <location>
        <begin position="1"/>
        <end position="20"/>
    </location>
</feature>
<keyword evidence="3" id="KW-1185">Reference proteome</keyword>
<dbReference type="EMBL" id="AQGS01000107">
    <property type="protein sequence ID" value="EPS42666.1"/>
    <property type="molecule type" value="Genomic_DNA"/>
</dbReference>
<organism evidence="2 3">
    <name type="scientific">Dactylellina haptotyla (strain CBS 200.50)</name>
    <name type="common">Nematode-trapping fungus</name>
    <name type="synonym">Monacrosporium haptotylum</name>
    <dbReference type="NCBI Taxonomy" id="1284197"/>
    <lineage>
        <taxon>Eukaryota</taxon>
        <taxon>Fungi</taxon>
        <taxon>Dikarya</taxon>
        <taxon>Ascomycota</taxon>
        <taxon>Pezizomycotina</taxon>
        <taxon>Orbiliomycetes</taxon>
        <taxon>Orbiliales</taxon>
        <taxon>Orbiliaceae</taxon>
        <taxon>Dactylellina</taxon>
    </lineage>
</organism>
<dbReference type="OrthoDB" id="10639523at2759"/>
<protein>
    <submittedName>
        <fullName evidence="2">Uncharacterized protein</fullName>
    </submittedName>
</protein>
<feature type="region of interest" description="Disordered" evidence="1">
    <location>
        <begin position="1"/>
        <end position="134"/>
    </location>
</feature>
<feature type="compositionally biased region" description="Acidic residues" evidence="1">
    <location>
        <begin position="118"/>
        <end position="134"/>
    </location>
</feature>
<gene>
    <name evidence="2" type="ORF">H072_3392</name>
</gene>
<name>S8ANF3_DACHA</name>